<dbReference type="Proteomes" id="UP000235406">
    <property type="component" value="Unassembled WGS sequence"/>
</dbReference>
<dbReference type="PANTHER" id="PTHR43808:SF31">
    <property type="entry name" value="N-ACETYL-L-CITRULLINE DEACETYLASE"/>
    <property type="match status" value="1"/>
</dbReference>
<organism evidence="17 18">
    <name type="scientific">Vibrio lentus</name>
    <dbReference type="NCBI Taxonomy" id="136468"/>
    <lineage>
        <taxon>Bacteria</taxon>
        <taxon>Pseudomonadati</taxon>
        <taxon>Pseudomonadota</taxon>
        <taxon>Gammaproteobacteria</taxon>
        <taxon>Vibrionales</taxon>
        <taxon>Vibrionaceae</taxon>
        <taxon>Vibrio</taxon>
    </lineage>
</organism>
<evidence type="ECO:0000256" key="4">
    <source>
        <dbReference type="ARBA" id="ARBA00011921"/>
    </source>
</evidence>
<dbReference type="Gene3D" id="3.40.630.10">
    <property type="entry name" value="Zn peptidases"/>
    <property type="match status" value="2"/>
</dbReference>
<dbReference type="HAMAP" id="MF_01690">
    <property type="entry name" value="DapE"/>
    <property type="match status" value="1"/>
</dbReference>
<dbReference type="InterPro" id="IPR036264">
    <property type="entry name" value="Bact_exopeptidase_dim_dom"/>
</dbReference>
<dbReference type="SUPFAM" id="SSF55031">
    <property type="entry name" value="Bacterial exopeptidase dimerisation domain"/>
    <property type="match status" value="1"/>
</dbReference>
<keyword evidence="10 15" id="KW-0220">Diaminopimelate biosynthesis</keyword>
<name>A0A2N7K8M8_9VIBR</name>
<evidence type="ECO:0000256" key="1">
    <source>
        <dbReference type="ARBA" id="ARBA00005130"/>
    </source>
</evidence>
<feature type="active site" evidence="15">
    <location>
        <position position="70"/>
    </location>
</feature>
<dbReference type="GO" id="GO:0009014">
    <property type="term" value="F:succinyl-diaminopimelate desuccinylase activity"/>
    <property type="evidence" value="ECO:0007669"/>
    <property type="project" value="UniProtKB-UniRule"/>
</dbReference>
<evidence type="ECO:0000256" key="14">
    <source>
        <dbReference type="ARBA" id="ARBA00051301"/>
    </source>
</evidence>
<dbReference type="AlphaFoldDB" id="A0A2N7K8M8"/>
<feature type="binding site" evidence="15">
    <location>
        <position position="350"/>
    </location>
    <ligand>
        <name>Zn(2+)</name>
        <dbReference type="ChEBI" id="CHEBI:29105"/>
        <label>2</label>
    </ligand>
</feature>
<comment type="pathway">
    <text evidence="1 15">Amino-acid biosynthesis; L-lysine biosynthesis via DAP pathway; LL-2,6-diaminopimelate from (S)-tetrahydrodipicolinate (succinylase route): step 3/3.</text>
</comment>
<dbReference type="UniPathway" id="UPA00034">
    <property type="reaction ID" value="UER00021"/>
</dbReference>
<keyword evidence="9 15" id="KW-0862">Zinc</keyword>
<keyword evidence="12 15" id="KW-0170">Cobalt</keyword>
<dbReference type="EC" id="3.5.1.18" evidence="4 15"/>
<keyword evidence="7 15" id="KW-0479">Metal-binding</keyword>
<comment type="caution">
    <text evidence="17">The sequence shown here is derived from an EMBL/GenBank/DDBJ whole genome shotgun (WGS) entry which is preliminary data.</text>
</comment>
<dbReference type="Pfam" id="PF07687">
    <property type="entry name" value="M20_dimer"/>
    <property type="match status" value="1"/>
</dbReference>
<dbReference type="RefSeq" id="WP_102435046.1">
    <property type="nucleotide sequence ID" value="NZ_CAWNVI010000104.1"/>
</dbReference>
<evidence type="ECO:0000256" key="12">
    <source>
        <dbReference type="ARBA" id="ARBA00023285"/>
    </source>
</evidence>
<evidence type="ECO:0000256" key="11">
    <source>
        <dbReference type="ARBA" id="ARBA00023154"/>
    </source>
</evidence>
<dbReference type="GO" id="GO:0019877">
    <property type="term" value="P:diaminopimelate biosynthetic process"/>
    <property type="evidence" value="ECO:0007669"/>
    <property type="project" value="UniProtKB-UniRule"/>
</dbReference>
<evidence type="ECO:0000256" key="15">
    <source>
        <dbReference type="HAMAP-Rule" id="MF_01690"/>
    </source>
</evidence>
<evidence type="ECO:0000256" key="8">
    <source>
        <dbReference type="ARBA" id="ARBA00022801"/>
    </source>
</evidence>
<dbReference type="EMBL" id="MCZK01000104">
    <property type="protein sequence ID" value="PMM71112.1"/>
    <property type="molecule type" value="Genomic_DNA"/>
</dbReference>
<gene>
    <name evidence="15" type="primary">dapE</name>
    <name evidence="17" type="ORF">BCT49_04860</name>
</gene>
<comment type="catalytic activity">
    <reaction evidence="14 15">
        <text>N-succinyl-(2S,6S)-2,6-diaminopimelate + H2O = (2S,6S)-2,6-diaminopimelate + succinate</text>
        <dbReference type="Rhea" id="RHEA:22608"/>
        <dbReference type="ChEBI" id="CHEBI:15377"/>
        <dbReference type="ChEBI" id="CHEBI:30031"/>
        <dbReference type="ChEBI" id="CHEBI:57609"/>
        <dbReference type="ChEBI" id="CHEBI:58087"/>
        <dbReference type="EC" id="3.5.1.18"/>
    </reaction>
</comment>
<comment type="similarity">
    <text evidence="2 15">Belongs to the peptidase M20A family. DapE subfamily.</text>
</comment>
<keyword evidence="11 15" id="KW-0457">Lysine biosynthesis</keyword>
<dbReference type="NCBIfam" id="NF009557">
    <property type="entry name" value="PRK13009.1"/>
    <property type="match status" value="1"/>
</dbReference>
<evidence type="ECO:0000313" key="17">
    <source>
        <dbReference type="EMBL" id="PMM71112.1"/>
    </source>
</evidence>
<feature type="binding site" evidence="15">
    <location>
        <position position="101"/>
    </location>
    <ligand>
        <name>Zn(2+)</name>
        <dbReference type="ChEBI" id="CHEBI:29105"/>
        <label>1</label>
    </ligand>
</feature>
<evidence type="ECO:0000256" key="13">
    <source>
        <dbReference type="ARBA" id="ARBA00031891"/>
    </source>
</evidence>
<dbReference type="NCBIfam" id="TIGR01246">
    <property type="entry name" value="dapE_proteo"/>
    <property type="match status" value="1"/>
</dbReference>
<keyword evidence="8 15" id="KW-0378">Hydrolase</keyword>
<dbReference type="InterPro" id="IPR001261">
    <property type="entry name" value="ArgE/DapE_CS"/>
</dbReference>
<evidence type="ECO:0000256" key="3">
    <source>
        <dbReference type="ARBA" id="ARBA00011738"/>
    </source>
</evidence>
<reference evidence="18" key="1">
    <citation type="submission" date="2016-07" db="EMBL/GenBank/DDBJ databases">
        <title>Nontailed viruses are major unrecognized killers of bacteria in the ocean.</title>
        <authorList>
            <person name="Kauffman K."/>
            <person name="Hussain F."/>
            <person name="Yang J."/>
            <person name="Arevalo P."/>
            <person name="Brown J."/>
            <person name="Cutler M."/>
            <person name="Kelly L."/>
            <person name="Polz M.F."/>
        </authorList>
    </citation>
    <scope>NUCLEOTIDE SEQUENCE [LARGE SCALE GENOMIC DNA]</scope>
    <source>
        <strain evidence="18">10N.261.46.F8</strain>
    </source>
</reference>
<evidence type="ECO:0000313" key="18">
    <source>
        <dbReference type="Proteomes" id="UP000235406"/>
    </source>
</evidence>
<dbReference type="GO" id="GO:0009089">
    <property type="term" value="P:lysine biosynthetic process via diaminopimelate"/>
    <property type="evidence" value="ECO:0007669"/>
    <property type="project" value="UniProtKB-UniRule"/>
</dbReference>
<dbReference type="InterPro" id="IPR005941">
    <property type="entry name" value="DapE_proteobac"/>
</dbReference>
<feature type="binding site" evidence="15">
    <location>
        <position position="101"/>
    </location>
    <ligand>
        <name>Zn(2+)</name>
        <dbReference type="ChEBI" id="CHEBI:29105"/>
        <label>2</label>
    </ligand>
</feature>
<dbReference type="FunFam" id="3.40.630.10:FF:000005">
    <property type="entry name" value="Succinyl-diaminopimelate desuccinylase"/>
    <property type="match status" value="1"/>
</dbReference>
<evidence type="ECO:0000256" key="10">
    <source>
        <dbReference type="ARBA" id="ARBA00022915"/>
    </source>
</evidence>
<comment type="subunit">
    <text evidence="3 15">Homodimer.</text>
</comment>
<dbReference type="PROSITE" id="PS00759">
    <property type="entry name" value="ARGE_DAPE_CPG2_2"/>
    <property type="match status" value="1"/>
</dbReference>
<comment type="cofactor">
    <cofactor evidence="15">
        <name>Zn(2+)</name>
        <dbReference type="ChEBI" id="CHEBI:29105"/>
    </cofactor>
    <cofactor evidence="15">
        <name>Co(2+)</name>
        <dbReference type="ChEBI" id="CHEBI:48828"/>
    </cofactor>
    <text evidence="15">Binds 2 Zn(2+) or Co(2+) ions per subunit.</text>
</comment>
<proteinExistence type="inferred from homology"/>
<evidence type="ECO:0000256" key="9">
    <source>
        <dbReference type="ARBA" id="ARBA00022833"/>
    </source>
</evidence>
<dbReference type="PANTHER" id="PTHR43808">
    <property type="entry name" value="ACETYLORNITHINE DEACETYLASE"/>
    <property type="match status" value="1"/>
</dbReference>
<dbReference type="OrthoDB" id="9809784at2"/>
<feature type="binding site" evidence="15">
    <location>
        <position position="136"/>
    </location>
    <ligand>
        <name>Zn(2+)</name>
        <dbReference type="ChEBI" id="CHEBI:29105"/>
        <label>2</label>
    </ligand>
</feature>
<dbReference type="CDD" id="cd03891">
    <property type="entry name" value="M20_DapE_proteobac"/>
    <property type="match status" value="1"/>
</dbReference>
<dbReference type="GO" id="GO:0050897">
    <property type="term" value="F:cobalt ion binding"/>
    <property type="evidence" value="ECO:0007669"/>
    <property type="project" value="UniProtKB-UniRule"/>
</dbReference>
<evidence type="ECO:0000256" key="6">
    <source>
        <dbReference type="ARBA" id="ARBA00022605"/>
    </source>
</evidence>
<accession>A0A2N7K8M8</accession>
<dbReference type="InterPro" id="IPR050072">
    <property type="entry name" value="Peptidase_M20A"/>
</dbReference>
<feature type="binding site" evidence="15">
    <location>
        <position position="164"/>
    </location>
    <ligand>
        <name>Zn(2+)</name>
        <dbReference type="ChEBI" id="CHEBI:29105"/>
        <label>1</label>
    </ligand>
</feature>
<dbReference type="GO" id="GO:0008270">
    <property type="term" value="F:zinc ion binding"/>
    <property type="evidence" value="ECO:0007669"/>
    <property type="project" value="UniProtKB-UniRule"/>
</dbReference>
<feature type="active site" description="Proton acceptor" evidence="15">
    <location>
        <position position="135"/>
    </location>
</feature>
<comment type="function">
    <text evidence="15">Catalyzes the hydrolysis of N-succinyl-L,L-diaminopimelic acid (SDAP), forming succinate and LL-2,6-diaminopimelate (DAP), an intermediate involved in the bacterial biosynthesis of lysine and meso-diaminopimelic acid, an essential component of bacterial cell walls.</text>
</comment>
<dbReference type="SUPFAM" id="SSF53187">
    <property type="entry name" value="Zn-dependent exopeptidases"/>
    <property type="match status" value="1"/>
</dbReference>
<keyword evidence="6 15" id="KW-0028">Amino-acid biosynthesis</keyword>
<evidence type="ECO:0000259" key="16">
    <source>
        <dbReference type="Pfam" id="PF07687"/>
    </source>
</evidence>
<dbReference type="InterPro" id="IPR002933">
    <property type="entry name" value="Peptidase_M20"/>
</dbReference>
<dbReference type="GO" id="GO:0008777">
    <property type="term" value="F:acetylornithine deacetylase activity"/>
    <property type="evidence" value="ECO:0007669"/>
    <property type="project" value="TreeGrafter"/>
</dbReference>
<dbReference type="InterPro" id="IPR011650">
    <property type="entry name" value="Peptidase_M20_dimer"/>
</dbReference>
<dbReference type="GO" id="GO:0006526">
    <property type="term" value="P:L-arginine biosynthetic process"/>
    <property type="evidence" value="ECO:0007669"/>
    <property type="project" value="TreeGrafter"/>
</dbReference>
<dbReference type="Pfam" id="PF01546">
    <property type="entry name" value="Peptidase_M20"/>
    <property type="match status" value="1"/>
</dbReference>
<feature type="binding site" evidence="15">
    <location>
        <position position="68"/>
    </location>
    <ligand>
        <name>Zn(2+)</name>
        <dbReference type="ChEBI" id="CHEBI:29105"/>
        <label>1</label>
    </ligand>
</feature>
<sequence length="378" mass="41166">MTDSPTLALAKDLISRQSVTPEDAGCQDLMIERLKALGFEIEVMVFEDTMNFWARRGTEAPLFAFAGHTDVVPAGPIEQWNTKPFEPTIVDGFLHGRGAADMKGSLASMIVAVEQFIAKHPDHTGSIGFLITSDEEGPFINGTVRVVEALMARGENIDMCIVGEPSSTEYVGDVVKNGRRGSITGDLTIKGTQGHVAYPHLANNPVHSSLLAINELATTEWDKGNDYFPPTSFQIPNVSAGTGASNVIPGEFNVQFNLRFSTELNNDIIVERITNTLDKYDFEYDLKWTFNGDPFLTDAGSLLDAIVDAVGHVNDVKPALLTTGGTSDGRFIARMKGQVVELGPVNATIHKVNECVKVADLEKLTDMYERTLVNLFAK</sequence>
<feature type="domain" description="Peptidase M20 dimerisation" evidence="16">
    <location>
        <begin position="177"/>
        <end position="284"/>
    </location>
</feature>
<evidence type="ECO:0000256" key="2">
    <source>
        <dbReference type="ARBA" id="ARBA00006746"/>
    </source>
</evidence>
<evidence type="ECO:0000256" key="7">
    <source>
        <dbReference type="ARBA" id="ARBA00022723"/>
    </source>
</evidence>
<evidence type="ECO:0000256" key="5">
    <source>
        <dbReference type="ARBA" id="ARBA00022391"/>
    </source>
</evidence>
<protein>
    <recommendedName>
        <fullName evidence="5 15">Succinyl-diaminopimelate desuccinylase</fullName>
        <shortName evidence="15">SDAP desuccinylase</shortName>
        <ecNumber evidence="4 15">3.5.1.18</ecNumber>
    </recommendedName>
    <alternativeName>
        <fullName evidence="13 15">N-succinyl-LL-2,6-diaminoheptanedioate amidohydrolase</fullName>
    </alternativeName>
</protein>